<keyword evidence="3" id="KW-0210">Decarboxylase</keyword>
<dbReference type="AlphaFoldDB" id="A0A9P5Y129"/>
<feature type="modified residue" description="N6-(pyridoxal phosphate)lysine" evidence="6">
    <location>
        <position position="300"/>
    </location>
</feature>
<dbReference type="InterPro" id="IPR015422">
    <property type="entry name" value="PyrdxlP-dep_Trfase_small"/>
</dbReference>
<dbReference type="EMBL" id="MU150294">
    <property type="protein sequence ID" value="KAF9460744.1"/>
    <property type="molecule type" value="Genomic_DNA"/>
</dbReference>
<evidence type="ECO:0000256" key="4">
    <source>
        <dbReference type="ARBA" id="ARBA00022898"/>
    </source>
</evidence>
<dbReference type="GO" id="GO:0005737">
    <property type="term" value="C:cytoplasm"/>
    <property type="evidence" value="ECO:0007669"/>
    <property type="project" value="TreeGrafter"/>
</dbReference>
<dbReference type="Gene3D" id="1.20.1340.10">
    <property type="entry name" value="dopa decarboxylase, N-terminal domain"/>
    <property type="match status" value="1"/>
</dbReference>
<dbReference type="GO" id="GO:0030170">
    <property type="term" value="F:pyridoxal phosphate binding"/>
    <property type="evidence" value="ECO:0007669"/>
    <property type="project" value="InterPro"/>
</dbReference>
<dbReference type="Gene3D" id="3.40.640.10">
    <property type="entry name" value="Type I PLP-dependent aspartate aminotransferase-like (Major domain)"/>
    <property type="match status" value="1"/>
</dbReference>
<reference evidence="8" key="1">
    <citation type="submission" date="2020-11" db="EMBL/GenBank/DDBJ databases">
        <authorList>
            <consortium name="DOE Joint Genome Institute"/>
            <person name="Ahrendt S."/>
            <person name="Riley R."/>
            <person name="Andreopoulos W."/>
            <person name="Labutti K."/>
            <person name="Pangilinan J."/>
            <person name="Ruiz-Duenas F.J."/>
            <person name="Barrasa J.M."/>
            <person name="Sanchez-Garcia M."/>
            <person name="Camarero S."/>
            <person name="Miyauchi S."/>
            <person name="Serrano A."/>
            <person name="Linde D."/>
            <person name="Babiker R."/>
            <person name="Drula E."/>
            <person name="Ayuso-Fernandez I."/>
            <person name="Pacheco R."/>
            <person name="Padilla G."/>
            <person name="Ferreira P."/>
            <person name="Barriuso J."/>
            <person name="Kellner H."/>
            <person name="Castanera R."/>
            <person name="Alfaro M."/>
            <person name="Ramirez L."/>
            <person name="Pisabarro A.G."/>
            <person name="Kuo A."/>
            <person name="Tritt A."/>
            <person name="Lipzen A."/>
            <person name="He G."/>
            <person name="Yan M."/>
            <person name="Ng V."/>
            <person name="Cullen D."/>
            <person name="Martin F."/>
            <person name="Rosso M.-N."/>
            <person name="Henrissat B."/>
            <person name="Hibbett D."/>
            <person name="Martinez A.T."/>
            <person name="Grigoriev I.V."/>
        </authorList>
    </citation>
    <scope>NUCLEOTIDE SEQUENCE</scope>
    <source>
        <strain evidence="8">CBS 247.69</strain>
    </source>
</reference>
<dbReference type="PANTHER" id="PTHR11999:SF70">
    <property type="entry name" value="MIP05841P"/>
    <property type="match status" value="1"/>
</dbReference>
<proteinExistence type="inferred from homology"/>
<keyword evidence="5 7" id="KW-0456">Lyase</keyword>
<sequence length="498" mass="55703">MDIEQFRKAGYQAIDRICDYYYSLENRPVISKVEPGYLKDHLAQSIPEKGEDFQIIADDYQRFIVPGLTHWQHPSFFAYFPTACTFEGILADLYATSACNPGFNWSSSPACTELEASVMDWAAQLLGLSPVFLNGSGTGGGSLQSTASDSALIAVVAARSLYQRDHHNTKMEDLVIYTTTQTHSLGLKAGLILGLSVRALEVTAEDEFALRGVTLQKALDDDEKQGKKPFILIATVGTTSSGAIDNIPEIQQVVKKQPSLWVHIDAAWAGAALSCPENRERCYLKEINEFANSFCTNFHKWGLVNFDASTLWVRNRRHLTDALDVTPPFLRTTHGDAGTVIDYRNWHLALGRRFRSLKMWFVFRSFGAEGFRSYIRRTIQLNKKFAEYVSLSDKLILVTSPSLALTVFRLSPKSISPAQPALDEQSLNNLNRLFYGRISARDDIMLTQTVLNGVYCIRLAVGAARTNESHIKQACDLLHKEAELAIEAWEQSIIEESQ</sequence>
<keyword evidence="4 6" id="KW-0663">Pyridoxal phosphate</keyword>
<dbReference type="Pfam" id="PF00282">
    <property type="entry name" value="Pyridoxal_deC"/>
    <property type="match status" value="1"/>
</dbReference>
<organism evidence="8 9">
    <name type="scientific">Collybia nuda</name>
    <dbReference type="NCBI Taxonomy" id="64659"/>
    <lineage>
        <taxon>Eukaryota</taxon>
        <taxon>Fungi</taxon>
        <taxon>Dikarya</taxon>
        <taxon>Basidiomycota</taxon>
        <taxon>Agaricomycotina</taxon>
        <taxon>Agaricomycetes</taxon>
        <taxon>Agaricomycetidae</taxon>
        <taxon>Agaricales</taxon>
        <taxon>Tricholomatineae</taxon>
        <taxon>Clitocybaceae</taxon>
        <taxon>Collybia</taxon>
    </lineage>
</organism>
<dbReference type="OrthoDB" id="639767at2759"/>
<evidence type="ECO:0000256" key="7">
    <source>
        <dbReference type="RuleBase" id="RU000382"/>
    </source>
</evidence>
<comment type="cofactor">
    <cofactor evidence="1 6 7">
        <name>pyridoxal 5'-phosphate</name>
        <dbReference type="ChEBI" id="CHEBI:597326"/>
    </cofactor>
</comment>
<comment type="similarity">
    <text evidence="2 7">Belongs to the group II decarboxylase family.</text>
</comment>
<name>A0A9P5Y129_9AGAR</name>
<evidence type="ECO:0000256" key="6">
    <source>
        <dbReference type="PIRSR" id="PIRSR602129-50"/>
    </source>
</evidence>
<dbReference type="GO" id="GO:0016831">
    <property type="term" value="F:carboxy-lyase activity"/>
    <property type="evidence" value="ECO:0007669"/>
    <property type="project" value="UniProtKB-KW"/>
</dbReference>
<dbReference type="PRINTS" id="PR00800">
    <property type="entry name" value="YHDCRBOXLASE"/>
</dbReference>
<evidence type="ECO:0000256" key="5">
    <source>
        <dbReference type="ARBA" id="ARBA00023239"/>
    </source>
</evidence>
<dbReference type="GO" id="GO:0016740">
    <property type="term" value="F:transferase activity"/>
    <property type="evidence" value="ECO:0007669"/>
    <property type="project" value="UniProtKB-KW"/>
</dbReference>
<dbReference type="InterPro" id="IPR021115">
    <property type="entry name" value="Pyridoxal-P_BS"/>
</dbReference>
<dbReference type="InterPro" id="IPR010977">
    <property type="entry name" value="Aromatic_deC"/>
</dbReference>
<dbReference type="InterPro" id="IPR015421">
    <property type="entry name" value="PyrdxlP-dep_Trfase_major"/>
</dbReference>
<dbReference type="PROSITE" id="PS00392">
    <property type="entry name" value="DDC_GAD_HDC_YDC"/>
    <property type="match status" value="1"/>
</dbReference>
<dbReference type="GO" id="GO:0019752">
    <property type="term" value="P:carboxylic acid metabolic process"/>
    <property type="evidence" value="ECO:0007669"/>
    <property type="project" value="InterPro"/>
</dbReference>
<evidence type="ECO:0000256" key="3">
    <source>
        <dbReference type="ARBA" id="ARBA00022793"/>
    </source>
</evidence>
<evidence type="ECO:0000313" key="9">
    <source>
        <dbReference type="Proteomes" id="UP000807353"/>
    </source>
</evidence>
<accession>A0A9P5Y129</accession>
<dbReference type="InterPro" id="IPR015424">
    <property type="entry name" value="PyrdxlP-dep_Trfase"/>
</dbReference>
<dbReference type="PANTHER" id="PTHR11999">
    <property type="entry name" value="GROUP II PYRIDOXAL-5-PHOSPHATE DECARBOXYLASE"/>
    <property type="match status" value="1"/>
</dbReference>
<evidence type="ECO:0000256" key="1">
    <source>
        <dbReference type="ARBA" id="ARBA00001933"/>
    </source>
</evidence>
<gene>
    <name evidence="8" type="ORF">BDZ94DRAFT_1265410</name>
</gene>
<keyword evidence="8" id="KW-0808">Transferase</keyword>
<keyword evidence="9" id="KW-1185">Reference proteome</keyword>
<comment type="caution">
    <text evidence="8">The sequence shown here is derived from an EMBL/GenBank/DDBJ whole genome shotgun (WGS) entry which is preliminary data.</text>
</comment>
<protein>
    <submittedName>
        <fullName evidence="8">Pyridoxal phosphate-dependent transferase</fullName>
    </submittedName>
</protein>
<dbReference type="SUPFAM" id="SSF53383">
    <property type="entry name" value="PLP-dependent transferases"/>
    <property type="match status" value="1"/>
</dbReference>
<evidence type="ECO:0000313" key="8">
    <source>
        <dbReference type="EMBL" id="KAF9460744.1"/>
    </source>
</evidence>
<dbReference type="Proteomes" id="UP000807353">
    <property type="component" value="Unassembled WGS sequence"/>
</dbReference>
<evidence type="ECO:0000256" key="2">
    <source>
        <dbReference type="ARBA" id="ARBA00009533"/>
    </source>
</evidence>
<dbReference type="GO" id="GO:0006520">
    <property type="term" value="P:amino acid metabolic process"/>
    <property type="evidence" value="ECO:0007669"/>
    <property type="project" value="InterPro"/>
</dbReference>
<dbReference type="InterPro" id="IPR002129">
    <property type="entry name" value="PyrdxlP-dep_de-COase"/>
</dbReference>
<dbReference type="Gene3D" id="3.90.1150.10">
    <property type="entry name" value="Aspartate Aminotransferase, domain 1"/>
    <property type="match status" value="1"/>
</dbReference>